<evidence type="ECO:0000313" key="2">
    <source>
        <dbReference type="Proteomes" id="UP001627154"/>
    </source>
</evidence>
<sequence length="381" mass="43987">MEEDTTCINCTKLKHLEKMRFFFRENACCLHQNILMVQNQENGAFEYLIDLMQNVYQDPHLSEHQVFCLLYNVDNKFQLIKKMQKNGFHSYFASVLALLMNNEIFVRHITDLDSPENVSELDHFKNPKQKLKHLTENQTLMSKLKTKIMFHVARKLNCKIILLDNLLEDTSTQIINNTVLGIGIANMLPKQRKLKNSTVKVYSPLHIMTVEEKNVLITKDNCKNSNLYLRKSLMDMTKEFLDTLHLHSSFKCAVVSNISDKLSISPNRWIDSFCSFCFRKIQVDNSSNGNATQVAKFLTQYLSNVQPRDNILFGAMKLCDISKQVILNFNKNSKIIKSGQINLTCDNHVQKLCYTCCSIFLVAHVKNCTIGLFPSKLLEII</sequence>
<protein>
    <submittedName>
        <fullName evidence="1">Uncharacterized protein</fullName>
    </submittedName>
</protein>
<dbReference type="EMBL" id="JBJJXI010000062">
    <property type="protein sequence ID" value="KAL3397629.1"/>
    <property type="molecule type" value="Genomic_DNA"/>
</dbReference>
<dbReference type="AlphaFoldDB" id="A0ABD2WWX9"/>
<keyword evidence="2" id="KW-1185">Reference proteome</keyword>
<organism evidence="1 2">
    <name type="scientific">Trichogramma kaykai</name>
    <dbReference type="NCBI Taxonomy" id="54128"/>
    <lineage>
        <taxon>Eukaryota</taxon>
        <taxon>Metazoa</taxon>
        <taxon>Ecdysozoa</taxon>
        <taxon>Arthropoda</taxon>
        <taxon>Hexapoda</taxon>
        <taxon>Insecta</taxon>
        <taxon>Pterygota</taxon>
        <taxon>Neoptera</taxon>
        <taxon>Endopterygota</taxon>
        <taxon>Hymenoptera</taxon>
        <taxon>Apocrita</taxon>
        <taxon>Proctotrupomorpha</taxon>
        <taxon>Chalcidoidea</taxon>
        <taxon>Trichogrammatidae</taxon>
        <taxon>Trichogramma</taxon>
    </lineage>
</organism>
<dbReference type="Proteomes" id="UP001627154">
    <property type="component" value="Unassembled WGS sequence"/>
</dbReference>
<gene>
    <name evidence="1" type="ORF">TKK_008720</name>
</gene>
<reference evidence="1 2" key="1">
    <citation type="journal article" date="2024" name="bioRxiv">
        <title>A reference genome for Trichogramma kaykai: A tiny desert-dwelling parasitoid wasp with competing sex-ratio distorters.</title>
        <authorList>
            <person name="Culotta J."/>
            <person name="Lindsey A.R."/>
        </authorList>
    </citation>
    <scope>NUCLEOTIDE SEQUENCE [LARGE SCALE GENOMIC DNA]</scope>
    <source>
        <strain evidence="1 2">KSX58</strain>
    </source>
</reference>
<accession>A0ABD2WWX9</accession>
<comment type="caution">
    <text evidence="1">The sequence shown here is derived from an EMBL/GenBank/DDBJ whole genome shotgun (WGS) entry which is preliminary data.</text>
</comment>
<name>A0ABD2WWX9_9HYME</name>
<proteinExistence type="predicted"/>
<evidence type="ECO:0000313" key="1">
    <source>
        <dbReference type="EMBL" id="KAL3397629.1"/>
    </source>
</evidence>